<reference evidence="3" key="1">
    <citation type="submission" date="2016-10" db="EMBL/GenBank/DDBJ databases">
        <authorList>
            <person name="Varghese N."/>
            <person name="Submissions S."/>
        </authorList>
    </citation>
    <scope>NUCLEOTIDE SEQUENCE [LARGE SCALE GENOMIC DNA]</scope>
    <source>
        <strain evidence="3">DSM 44718</strain>
    </source>
</reference>
<protein>
    <recommendedName>
        <fullName evidence="4">CU044_5270 family protein</fullName>
    </recommendedName>
</protein>
<evidence type="ECO:0000256" key="1">
    <source>
        <dbReference type="SAM" id="MobiDB-lite"/>
    </source>
</evidence>
<feature type="region of interest" description="Disordered" evidence="1">
    <location>
        <begin position="1"/>
        <end position="28"/>
    </location>
</feature>
<evidence type="ECO:0008006" key="4">
    <source>
        <dbReference type="Google" id="ProtNLM"/>
    </source>
</evidence>
<organism evidence="2 3">
    <name type="scientific">Asanoa ishikariensis</name>
    <dbReference type="NCBI Taxonomy" id="137265"/>
    <lineage>
        <taxon>Bacteria</taxon>
        <taxon>Bacillati</taxon>
        <taxon>Actinomycetota</taxon>
        <taxon>Actinomycetes</taxon>
        <taxon>Micromonosporales</taxon>
        <taxon>Micromonosporaceae</taxon>
        <taxon>Asanoa</taxon>
    </lineage>
</organism>
<dbReference type="Proteomes" id="UP000199632">
    <property type="component" value="Unassembled WGS sequence"/>
</dbReference>
<dbReference type="RefSeq" id="WP_090794090.1">
    <property type="nucleotide sequence ID" value="NZ_BOND01000021.1"/>
</dbReference>
<dbReference type="OrthoDB" id="3387554at2"/>
<evidence type="ECO:0000313" key="2">
    <source>
        <dbReference type="EMBL" id="SDZ25574.1"/>
    </source>
</evidence>
<keyword evidence="3" id="KW-1185">Reference proteome</keyword>
<name>A0A1H3RIK4_9ACTN</name>
<dbReference type="AlphaFoldDB" id="A0A1H3RIK4"/>
<proteinExistence type="predicted"/>
<dbReference type="STRING" id="137265.SAMN05421684_3870"/>
<accession>A0A1H3RIK4</accession>
<gene>
    <name evidence="2" type="ORF">SAMN05421684_3870</name>
</gene>
<evidence type="ECO:0000313" key="3">
    <source>
        <dbReference type="Proteomes" id="UP000199632"/>
    </source>
</evidence>
<sequence>MNRADPDIIAIRDLPPGSVEPTDESVSRTWHAMTRRQVPPARSRFRRWVPAAAALVVAGLATTGVVALQGGGADPGIGVGSAPSSPKVADPSAAGPKGGGAPTGGADKAAPPLPLGSSKSINARQSLDRLAAKVAGSPTRTVQPGQLIYTRMYGVTSSVNIGEDSAPVLAADEAEFWFTPQGMTAVKVIQNGAENPTSADTGATVDKPYIWQPTPEWLAALPTQPAALRNELLEGIRNDKWSDDHLLAKEIGELLVSSELLLPADVRVAMLKSIKSWKGLSARETVFDGKRVWAIRQTEQGRFDELLFDPTTGRAVGRASGIGGTVSYQVLWTHKIVAKAGDRSE</sequence>
<feature type="region of interest" description="Disordered" evidence="1">
    <location>
        <begin position="77"/>
        <end position="120"/>
    </location>
</feature>
<dbReference type="EMBL" id="FNQB01000002">
    <property type="protein sequence ID" value="SDZ25574.1"/>
    <property type="molecule type" value="Genomic_DNA"/>
</dbReference>